<protein>
    <submittedName>
        <fullName evidence="2">Uncharacterized protein</fullName>
    </submittedName>
</protein>
<evidence type="ECO:0000256" key="1">
    <source>
        <dbReference type="SAM" id="MobiDB-lite"/>
    </source>
</evidence>
<comment type="caution">
    <text evidence="2">The sequence shown here is derived from an EMBL/GenBank/DDBJ whole genome shotgun (WGS) entry which is preliminary data.</text>
</comment>
<organism evidence="2 3">
    <name type="scientific">Vasconcelosia minhoensis LEGE 07310</name>
    <dbReference type="NCBI Taxonomy" id="915328"/>
    <lineage>
        <taxon>Bacteria</taxon>
        <taxon>Bacillati</taxon>
        <taxon>Cyanobacteriota</taxon>
        <taxon>Cyanophyceae</taxon>
        <taxon>Nodosilineales</taxon>
        <taxon>Cymatolegaceae</taxon>
        <taxon>Vasconcelosia</taxon>
        <taxon>Vasconcelosia minhoensis</taxon>
    </lineage>
</organism>
<dbReference type="RefSeq" id="WP_193905879.1">
    <property type="nucleotide sequence ID" value="NZ_JADEXG010000014.1"/>
</dbReference>
<evidence type="ECO:0000313" key="2">
    <source>
        <dbReference type="EMBL" id="MBE9077215.1"/>
    </source>
</evidence>
<keyword evidence="3" id="KW-1185">Reference proteome</keyword>
<evidence type="ECO:0000313" key="3">
    <source>
        <dbReference type="Proteomes" id="UP000636505"/>
    </source>
</evidence>
<reference evidence="2" key="1">
    <citation type="submission" date="2020-10" db="EMBL/GenBank/DDBJ databases">
        <authorList>
            <person name="Castelo-Branco R."/>
            <person name="Eusebio N."/>
            <person name="Adriana R."/>
            <person name="Vieira A."/>
            <person name="Brugerolle De Fraissinette N."/>
            <person name="Rezende De Castro R."/>
            <person name="Schneider M.P."/>
            <person name="Vasconcelos V."/>
            <person name="Leao P.N."/>
        </authorList>
    </citation>
    <scope>NUCLEOTIDE SEQUENCE</scope>
    <source>
        <strain evidence="2">LEGE 07310</strain>
    </source>
</reference>
<name>A0A8J7A6Z3_9CYAN</name>
<dbReference type="EMBL" id="JADEXG010000014">
    <property type="protein sequence ID" value="MBE9077215.1"/>
    <property type="molecule type" value="Genomic_DNA"/>
</dbReference>
<dbReference type="Proteomes" id="UP000636505">
    <property type="component" value="Unassembled WGS sequence"/>
</dbReference>
<proteinExistence type="predicted"/>
<feature type="region of interest" description="Disordered" evidence="1">
    <location>
        <begin position="52"/>
        <end position="82"/>
    </location>
</feature>
<dbReference type="AlphaFoldDB" id="A0A8J7A6Z3"/>
<sequence>MPTPKQLAHSLAALASMGDEAKLAQLLEQLNQLPVETQQAIRRVAMTTVERASTGKEVMQRQFQQHPLAARQKPEPGAGSES</sequence>
<accession>A0A8J7A6Z3</accession>
<gene>
    <name evidence="2" type="ORF">IQ241_07890</name>
</gene>